<dbReference type="AlphaFoldDB" id="A0A238L3K0"/>
<evidence type="ECO:0000256" key="4">
    <source>
        <dbReference type="ARBA" id="ARBA00022777"/>
    </source>
</evidence>
<evidence type="ECO:0000259" key="10">
    <source>
        <dbReference type="Pfam" id="PF00294"/>
    </source>
</evidence>
<dbReference type="GO" id="GO:0019303">
    <property type="term" value="P:D-ribose catabolic process"/>
    <property type="evidence" value="ECO:0007669"/>
    <property type="project" value="UniProtKB-UniRule"/>
</dbReference>
<feature type="domain" description="Carbohydrate kinase PfkB" evidence="10">
    <location>
        <begin position="6"/>
        <end position="278"/>
    </location>
</feature>
<dbReference type="OrthoDB" id="9775849at2"/>
<feature type="binding site" evidence="9">
    <location>
        <begin position="204"/>
        <end position="209"/>
    </location>
    <ligand>
        <name>ATP</name>
        <dbReference type="ChEBI" id="CHEBI:30616"/>
    </ligand>
</feature>
<evidence type="ECO:0000256" key="6">
    <source>
        <dbReference type="ARBA" id="ARBA00022842"/>
    </source>
</evidence>
<keyword evidence="6 9" id="KW-0460">Magnesium</keyword>
<dbReference type="HAMAP" id="MF_01987">
    <property type="entry name" value="Ribokinase"/>
    <property type="match status" value="1"/>
</dbReference>
<dbReference type="RefSeq" id="WP_097806620.1">
    <property type="nucleotide sequence ID" value="NZ_FXYH01000021.1"/>
</dbReference>
<feature type="binding site" evidence="9">
    <location>
        <position position="232"/>
    </location>
    <ligand>
        <name>K(+)</name>
        <dbReference type="ChEBI" id="CHEBI:29103"/>
    </ligand>
</feature>
<feature type="binding site" evidence="9">
    <location>
        <position position="236"/>
    </location>
    <ligand>
        <name>substrate</name>
    </ligand>
</feature>
<dbReference type="InterPro" id="IPR011611">
    <property type="entry name" value="PfkB_dom"/>
</dbReference>
<keyword evidence="1 9" id="KW-0808">Transferase</keyword>
<dbReference type="CDD" id="cd01174">
    <property type="entry name" value="ribokinase"/>
    <property type="match status" value="1"/>
</dbReference>
<keyword evidence="12" id="KW-1185">Reference proteome</keyword>
<dbReference type="EMBL" id="FXYH01000021">
    <property type="protein sequence ID" value="SMX49391.1"/>
    <property type="molecule type" value="Genomic_DNA"/>
</dbReference>
<protein>
    <recommendedName>
        <fullName evidence="9">Ribokinase</fullName>
        <shortName evidence="9">RK</shortName>
        <ecNumber evidence="9">2.7.1.15</ecNumber>
    </recommendedName>
</protein>
<evidence type="ECO:0000313" key="11">
    <source>
        <dbReference type="EMBL" id="SMX49391.1"/>
    </source>
</evidence>
<evidence type="ECO:0000256" key="9">
    <source>
        <dbReference type="HAMAP-Rule" id="MF_01987"/>
    </source>
</evidence>
<dbReference type="PANTHER" id="PTHR10584">
    <property type="entry name" value="SUGAR KINASE"/>
    <property type="match status" value="1"/>
</dbReference>
<keyword evidence="7 9" id="KW-0630">Potassium</keyword>
<feature type="binding site" evidence="9">
    <location>
        <begin position="10"/>
        <end position="12"/>
    </location>
    <ligand>
        <name>substrate</name>
    </ligand>
</feature>
<evidence type="ECO:0000256" key="1">
    <source>
        <dbReference type="ARBA" id="ARBA00022679"/>
    </source>
</evidence>
<keyword evidence="2 9" id="KW-0479">Metal-binding</keyword>
<feature type="binding site" evidence="9">
    <location>
        <position position="230"/>
    </location>
    <ligand>
        <name>K(+)</name>
        <dbReference type="ChEBI" id="CHEBI:29103"/>
    </ligand>
</feature>
<dbReference type="InterPro" id="IPR002139">
    <property type="entry name" value="Ribo/fructo_kinase"/>
</dbReference>
<dbReference type="Gene3D" id="3.40.1190.20">
    <property type="match status" value="1"/>
</dbReference>
<comment type="pathway">
    <text evidence="9">Carbohydrate metabolism; D-ribose degradation; D-ribose 5-phosphate from beta-D-ribopyranose: step 2/2.</text>
</comment>
<dbReference type="Pfam" id="PF00294">
    <property type="entry name" value="PfkB"/>
    <property type="match status" value="1"/>
</dbReference>
<dbReference type="PANTHER" id="PTHR10584:SF166">
    <property type="entry name" value="RIBOKINASE"/>
    <property type="match status" value="1"/>
</dbReference>
<dbReference type="Proteomes" id="UP000220836">
    <property type="component" value="Unassembled WGS sequence"/>
</dbReference>
<feature type="binding site" evidence="9">
    <location>
        <position position="269"/>
    </location>
    <ligand>
        <name>K(+)</name>
        <dbReference type="ChEBI" id="CHEBI:29103"/>
    </ligand>
</feature>
<keyword evidence="3 9" id="KW-0547">Nucleotide-binding</keyword>
<sequence length="286" mass="29584">MTIFNLGSINVDLVYRVPHLPGPGETIASTSFKKGLGGKGANMSVAIARAGSRCTHIGSVGDDGQWTVDTLASAGVDTRHIHRSLPTGHAVIYVDDAGENSIVLNAGANSCVSSDVVAAALAEAKDTDTFICQNETNLQAEAAQMAHAKGLSVAYAAAPFSAEAVKAVLPYLGLLVLNEVEAEQLQTETGHPISELPVRDIVVTLGAAGCRWYRGGQRRDFAAIPVTPVDTTGAGDTFTGYLIAALDQGKPMEAAIALAGKAGALMVTRLGTAEVIPTLQEVTEAF</sequence>
<dbReference type="GO" id="GO:0005737">
    <property type="term" value="C:cytoplasm"/>
    <property type="evidence" value="ECO:0007669"/>
    <property type="project" value="UniProtKB-SubCell"/>
</dbReference>
<keyword evidence="4 9" id="KW-0418">Kinase</keyword>
<feature type="active site" description="Proton acceptor" evidence="9">
    <location>
        <position position="236"/>
    </location>
</feature>
<evidence type="ECO:0000256" key="2">
    <source>
        <dbReference type="ARBA" id="ARBA00022723"/>
    </source>
</evidence>
<organism evidence="11 12">
    <name type="scientific">Pelagimonas varians</name>
    <dbReference type="NCBI Taxonomy" id="696760"/>
    <lineage>
        <taxon>Bacteria</taxon>
        <taxon>Pseudomonadati</taxon>
        <taxon>Pseudomonadota</taxon>
        <taxon>Alphaproteobacteria</taxon>
        <taxon>Rhodobacterales</taxon>
        <taxon>Roseobacteraceae</taxon>
        <taxon>Pelagimonas</taxon>
    </lineage>
</organism>
<comment type="similarity">
    <text evidence="9">Belongs to the carbohydrate kinase PfkB family. Ribokinase subfamily.</text>
</comment>
<keyword evidence="8 9" id="KW-0119">Carbohydrate metabolism</keyword>
<comment type="subcellular location">
    <subcellularLocation>
        <location evidence="9">Cytoplasm</location>
    </subcellularLocation>
</comment>
<gene>
    <name evidence="9 11" type="primary">rbsK</name>
    <name evidence="11" type="ORF">PEV8663_04201</name>
</gene>
<evidence type="ECO:0000256" key="3">
    <source>
        <dbReference type="ARBA" id="ARBA00022741"/>
    </source>
</evidence>
<evidence type="ECO:0000256" key="7">
    <source>
        <dbReference type="ARBA" id="ARBA00022958"/>
    </source>
</evidence>
<dbReference type="GO" id="GO:0046872">
    <property type="term" value="F:metal ion binding"/>
    <property type="evidence" value="ECO:0007669"/>
    <property type="project" value="UniProtKB-KW"/>
</dbReference>
<reference evidence="11 12" key="1">
    <citation type="submission" date="2017-05" db="EMBL/GenBank/DDBJ databases">
        <authorList>
            <person name="Song R."/>
            <person name="Chenine A.L."/>
            <person name="Ruprecht R.M."/>
        </authorList>
    </citation>
    <scope>NUCLEOTIDE SEQUENCE [LARGE SCALE GENOMIC DNA]</scope>
    <source>
        <strain evidence="11 12">CECT 8663</strain>
    </source>
</reference>
<comment type="function">
    <text evidence="9">Catalyzes the phosphorylation of ribose at O-5 in a reaction requiring ATP and magnesium. The resulting D-ribose-5-phosphate can then be used either for sythesis of nucleotides, histidine, and tryptophan, or as a component of the pentose phosphate pathway.</text>
</comment>
<dbReference type="InterPro" id="IPR011877">
    <property type="entry name" value="Ribokinase"/>
</dbReference>
<feature type="binding site" evidence="9">
    <location>
        <begin position="235"/>
        <end position="236"/>
    </location>
    <ligand>
        <name>ATP</name>
        <dbReference type="ChEBI" id="CHEBI:30616"/>
    </ligand>
</feature>
<feature type="binding site" evidence="9">
    <location>
        <position position="135"/>
    </location>
    <ligand>
        <name>substrate</name>
    </ligand>
</feature>
<dbReference type="PRINTS" id="PR00990">
    <property type="entry name" value="RIBOKINASE"/>
</dbReference>
<comment type="caution">
    <text evidence="9">Lacks conserved residue(s) required for the propagation of feature annotation.</text>
</comment>
<feature type="binding site" evidence="9">
    <location>
        <position position="178"/>
    </location>
    <ligand>
        <name>ATP</name>
        <dbReference type="ChEBI" id="CHEBI:30616"/>
    </ligand>
</feature>
<comment type="activity regulation">
    <text evidence="9">Activated by a monovalent cation that binds near, but not in, the active site. The most likely occupant of the site in vivo is potassium. Ion binding induces a conformational change that may alter substrate affinity.</text>
</comment>
<feature type="binding site" evidence="9">
    <location>
        <position position="271"/>
    </location>
    <ligand>
        <name>K(+)</name>
        <dbReference type="ChEBI" id="CHEBI:29103"/>
    </ligand>
</feature>
<dbReference type="SUPFAM" id="SSF53613">
    <property type="entry name" value="Ribokinase-like"/>
    <property type="match status" value="1"/>
</dbReference>
<name>A0A238L3K0_9RHOB</name>
<evidence type="ECO:0000256" key="8">
    <source>
        <dbReference type="ARBA" id="ARBA00023277"/>
    </source>
</evidence>
<dbReference type="GO" id="GO:0004747">
    <property type="term" value="F:ribokinase activity"/>
    <property type="evidence" value="ECO:0007669"/>
    <property type="project" value="UniProtKB-UniRule"/>
</dbReference>
<comment type="catalytic activity">
    <reaction evidence="9">
        <text>D-ribose + ATP = D-ribose 5-phosphate + ADP + H(+)</text>
        <dbReference type="Rhea" id="RHEA:13697"/>
        <dbReference type="ChEBI" id="CHEBI:15378"/>
        <dbReference type="ChEBI" id="CHEBI:30616"/>
        <dbReference type="ChEBI" id="CHEBI:47013"/>
        <dbReference type="ChEBI" id="CHEBI:78346"/>
        <dbReference type="ChEBI" id="CHEBI:456216"/>
        <dbReference type="EC" id="2.7.1.15"/>
    </reaction>
</comment>
<evidence type="ECO:0000256" key="5">
    <source>
        <dbReference type="ARBA" id="ARBA00022840"/>
    </source>
</evidence>
<comment type="subunit">
    <text evidence="9">Homodimer.</text>
</comment>
<proteinExistence type="inferred from homology"/>
<keyword evidence="9" id="KW-0963">Cytoplasm</keyword>
<feature type="binding site" evidence="9">
    <location>
        <position position="266"/>
    </location>
    <ligand>
        <name>K(+)</name>
        <dbReference type="ChEBI" id="CHEBI:29103"/>
    </ligand>
</feature>
<feature type="binding site" evidence="9">
    <location>
        <begin position="38"/>
        <end position="42"/>
    </location>
    <ligand>
        <name>substrate</name>
    </ligand>
</feature>
<keyword evidence="5 9" id="KW-0067">ATP-binding</keyword>
<dbReference type="EC" id="2.7.1.15" evidence="9"/>
<dbReference type="InterPro" id="IPR029056">
    <property type="entry name" value="Ribokinase-like"/>
</dbReference>
<evidence type="ECO:0000313" key="12">
    <source>
        <dbReference type="Proteomes" id="UP000220836"/>
    </source>
</evidence>
<dbReference type="GO" id="GO:0005524">
    <property type="term" value="F:ATP binding"/>
    <property type="evidence" value="ECO:0007669"/>
    <property type="project" value="UniProtKB-UniRule"/>
</dbReference>
<dbReference type="UniPathway" id="UPA00916">
    <property type="reaction ID" value="UER00889"/>
</dbReference>
<comment type="cofactor">
    <cofactor evidence="9">
        <name>Mg(2+)</name>
        <dbReference type="ChEBI" id="CHEBI:18420"/>
    </cofactor>
    <text evidence="9">Requires a divalent cation, most likely magnesium in vivo, as an electrophilic catalyst to aid phosphoryl group transfer. It is the chelate of the metal and the nucleotide that is the actual substrate.</text>
</comment>
<accession>A0A238L3K0</accession>